<name>A0A3L6MRQ1_FUSOX</name>
<sequence>MVHGRKPNLSNLKIIGSLAYVLIKNKKARPAKAKLQENAVMGWLVGLDATNIYKVWVPHLDRVIVSRDVQVDEKAMYDPQLATTLPESGQTLAITINEVDLEEEDIEPLSIMENTATSVPVSIQPEAELSRPGLLLTPQISPERSIAGEIQVALPVDEPPTLPRPTSPVILHQGSPRPQTTIQLGSPRKKKITDASVLQNLRTTSGRSIKLSQKGQDAIETFKPRLTRHQIHKQARRHAHALRLERAKLGQQLAHAFASARSIRTQRKDLPPPPDFWHQLKWHPERQGFKRASDAEIKSLKEKGTFELVDYPEGKQVLPLKWVFTYKLDDAGYLIRHKARICVRGDLQHHSGEDIYAATGAYRSFRILMALVCASGLICHQVDFKNAFVNAEMDEEVYTTCPPGYGQSGKVWRLLKALYGLRKSPKLWFNELALFLKDLGFQHCPDEPCILINNETQLILFLYVDDLLIIAQPEYLQQVNKFKATVHSKYEIKDLGEAISFLNIRILRDVNAKKLWICQDGYINKLGVKFGIDQSMRTATPLTSSYRPQSFEGQATIQQITEMQEKVGSILYAAVVSRPDISYAASQLSQHAMNPSPEHLRYANRVLSYLQTTQYYAIEFSGSVDNATEVEPGDDEVLQQSSDASFADDPETRKSTQGYLMKLFSGAVMWQSSKQKTVTTSTTEAELLSLSHTARETIALYRLFEQIQFDPQHQPRILCDNQQTVGLIQKERPQLTSKLKHIDIHNFWLRQIHKDGKITVQWVPTTDMPADGFTKPLSAEKHSHFVKQLGLVDISSRIDPEYVSGEDIDQDDIQISSDTE</sequence>
<dbReference type="InterPro" id="IPR057670">
    <property type="entry name" value="SH3_retrovirus"/>
</dbReference>
<evidence type="ECO:0000313" key="6">
    <source>
        <dbReference type="EMBL" id="RKK07478.1"/>
    </source>
</evidence>
<proteinExistence type="predicted"/>
<dbReference type="CDD" id="cd09272">
    <property type="entry name" value="RNase_HI_RT_Ty1"/>
    <property type="match status" value="1"/>
</dbReference>
<dbReference type="SUPFAM" id="SSF56672">
    <property type="entry name" value="DNA/RNA polymerases"/>
    <property type="match status" value="1"/>
</dbReference>
<evidence type="ECO:0000256" key="2">
    <source>
        <dbReference type="ARBA" id="ARBA00023128"/>
    </source>
</evidence>
<feature type="domain" description="Retroviral polymerase SH3-like" evidence="5">
    <location>
        <begin position="17"/>
        <end position="80"/>
    </location>
</feature>
<evidence type="ECO:0000259" key="5">
    <source>
        <dbReference type="Pfam" id="PF25597"/>
    </source>
</evidence>
<dbReference type="InterPro" id="IPR013103">
    <property type="entry name" value="RVT_2"/>
</dbReference>
<dbReference type="GO" id="GO:0005739">
    <property type="term" value="C:mitochondrion"/>
    <property type="evidence" value="ECO:0007669"/>
    <property type="project" value="UniProtKB-SubCell"/>
</dbReference>
<comment type="caution">
    <text evidence="6">The sequence shown here is derived from an EMBL/GenBank/DDBJ whole genome shotgun (WGS) entry which is preliminary data.</text>
</comment>
<feature type="domain" description="Reverse transcriptase Ty1/copia-type" evidence="4">
    <location>
        <begin position="305"/>
        <end position="542"/>
    </location>
</feature>
<comment type="subcellular location">
    <subcellularLocation>
        <location evidence="1">Mitochondrion</location>
    </subcellularLocation>
</comment>
<dbReference type="InterPro" id="IPR043502">
    <property type="entry name" value="DNA/RNA_pol_sf"/>
</dbReference>
<dbReference type="Proteomes" id="UP000270866">
    <property type="component" value="Unassembled WGS sequence"/>
</dbReference>
<evidence type="ECO:0000256" key="1">
    <source>
        <dbReference type="ARBA" id="ARBA00004173"/>
    </source>
</evidence>
<dbReference type="AlphaFoldDB" id="A0A3L6MRQ1"/>
<evidence type="ECO:0000313" key="7">
    <source>
        <dbReference type="Proteomes" id="UP000270866"/>
    </source>
</evidence>
<protein>
    <submittedName>
        <fullName evidence="6">Uncharacterized protein</fullName>
    </submittedName>
</protein>
<organism evidence="6 7">
    <name type="scientific">Fusarium oxysporum f. sp. cepae</name>
    <dbReference type="NCBI Taxonomy" id="396571"/>
    <lineage>
        <taxon>Eukaryota</taxon>
        <taxon>Fungi</taxon>
        <taxon>Dikarya</taxon>
        <taxon>Ascomycota</taxon>
        <taxon>Pezizomycotina</taxon>
        <taxon>Sordariomycetes</taxon>
        <taxon>Hypocreomycetidae</taxon>
        <taxon>Hypocreales</taxon>
        <taxon>Nectriaceae</taxon>
        <taxon>Fusarium</taxon>
        <taxon>Fusarium oxysporum species complex</taxon>
    </lineage>
</organism>
<feature type="region of interest" description="Disordered" evidence="3">
    <location>
        <begin position="630"/>
        <end position="652"/>
    </location>
</feature>
<accession>A0A3L6MRQ1</accession>
<reference evidence="6 7" key="1">
    <citation type="journal article" date="2018" name="Sci. Rep.">
        <title>Characterisation of pathogen-specific regions and novel effector candidates in Fusarium oxysporum f. sp. cepae.</title>
        <authorList>
            <person name="Armitage A.D."/>
            <person name="Taylor A."/>
            <person name="Sobczyk M.K."/>
            <person name="Baxter L."/>
            <person name="Greenfield B.P."/>
            <person name="Bates H.J."/>
            <person name="Wilson F."/>
            <person name="Jackson A.C."/>
            <person name="Ott S."/>
            <person name="Harrison R.J."/>
            <person name="Clarkson J.P."/>
        </authorList>
    </citation>
    <scope>NUCLEOTIDE SEQUENCE [LARGE SCALE GENOMIC DNA]</scope>
    <source>
        <strain evidence="6 7">FoC_Fus2</strain>
    </source>
</reference>
<keyword evidence="2" id="KW-0496">Mitochondrion</keyword>
<dbReference type="PANTHER" id="PTHR11439">
    <property type="entry name" value="GAG-POL-RELATED RETROTRANSPOSON"/>
    <property type="match status" value="1"/>
</dbReference>
<dbReference type="Pfam" id="PF07727">
    <property type="entry name" value="RVT_2"/>
    <property type="match status" value="1"/>
</dbReference>
<dbReference type="Pfam" id="PF25597">
    <property type="entry name" value="SH3_retrovirus"/>
    <property type="match status" value="1"/>
</dbReference>
<dbReference type="EMBL" id="MRCU01000016">
    <property type="protein sequence ID" value="RKK07478.1"/>
    <property type="molecule type" value="Genomic_DNA"/>
</dbReference>
<gene>
    <name evidence="6" type="ORF">BFJ65_g17684</name>
</gene>
<dbReference type="PANTHER" id="PTHR11439:SF438">
    <property type="entry name" value="REVERSE TRANSCRIPTASE TY1_COPIA-TYPE DOMAIN-CONTAINING PROTEIN"/>
    <property type="match status" value="1"/>
</dbReference>
<feature type="region of interest" description="Disordered" evidence="3">
    <location>
        <begin position="167"/>
        <end position="191"/>
    </location>
</feature>
<evidence type="ECO:0000259" key="4">
    <source>
        <dbReference type="Pfam" id="PF07727"/>
    </source>
</evidence>
<evidence type="ECO:0000256" key="3">
    <source>
        <dbReference type="SAM" id="MobiDB-lite"/>
    </source>
</evidence>